<dbReference type="EMBL" id="LVKB01000051">
    <property type="protein sequence ID" value="ORD96928.1"/>
    <property type="molecule type" value="Genomic_DNA"/>
</dbReference>
<dbReference type="CDD" id="cd02947">
    <property type="entry name" value="TRX_family"/>
    <property type="match status" value="1"/>
</dbReference>
<dbReference type="OrthoDB" id="427280at2759"/>
<evidence type="ECO:0000256" key="2">
    <source>
        <dbReference type="ARBA" id="ARBA00022692"/>
    </source>
</evidence>
<keyword evidence="4 5" id="KW-0472">Membrane</keyword>
<evidence type="ECO:0000313" key="8">
    <source>
        <dbReference type="Proteomes" id="UP000192356"/>
    </source>
</evidence>
<reference evidence="7 8" key="1">
    <citation type="journal article" date="2017" name="Environ. Microbiol.">
        <title>Decay of the glycolytic pathway and adaptation to intranuclear parasitism within Enterocytozoonidae microsporidia.</title>
        <authorList>
            <person name="Wiredu Boakye D."/>
            <person name="Jaroenlak P."/>
            <person name="Prachumwat A."/>
            <person name="Williams T.A."/>
            <person name="Bateman K.S."/>
            <person name="Itsathitphaisarn O."/>
            <person name="Sritunyalucksana K."/>
            <person name="Paszkiewicz K.H."/>
            <person name="Moore K.A."/>
            <person name="Stentiford G.D."/>
            <person name="Williams B.A."/>
        </authorList>
    </citation>
    <scope>NUCLEOTIDE SEQUENCE [LARGE SCALE GENOMIC DNA]</scope>
    <source>
        <strain evidence="7 8">GB1</strain>
    </source>
</reference>
<proteinExistence type="predicted"/>
<organism evidence="7 8">
    <name type="scientific">Hepatospora eriocheir</name>
    <dbReference type="NCBI Taxonomy" id="1081669"/>
    <lineage>
        <taxon>Eukaryota</taxon>
        <taxon>Fungi</taxon>
        <taxon>Fungi incertae sedis</taxon>
        <taxon>Microsporidia</taxon>
        <taxon>Hepatosporidae</taxon>
        <taxon>Hepatospora</taxon>
    </lineage>
</organism>
<dbReference type="Pfam" id="PF00085">
    <property type="entry name" value="Thioredoxin"/>
    <property type="match status" value="1"/>
</dbReference>
<dbReference type="VEuPathDB" id="MicrosporidiaDB:HERIO_1153"/>
<evidence type="ECO:0000256" key="1">
    <source>
        <dbReference type="ARBA" id="ARBA00004167"/>
    </source>
</evidence>
<keyword evidence="3 5" id="KW-1133">Transmembrane helix</keyword>
<dbReference type="Pfam" id="PF13848">
    <property type="entry name" value="Thioredoxin_6"/>
    <property type="match status" value="1"/>
</dbReference>
<accession>A0A1X0QAZ7</accession>
<keyword evidence="8" id="KW-1185">Reference proteome</keyword>
<dbReference type="Proteomes" id="UP000192356">
    <property type="component" value="Unassembled WGS sequence"/>
</dbReference>
<comment type="subcellular location">
    <subcellularLocation>
        <location evidence="1">Membrane</location>
        <topology evidence="1">Single-pass membrane protein</topology>
    </subcellularLocation>
</comment>
<evidence type="ECO:0000256" key="4">
    <source>
        <dbReference type="ARBA" id="ARBA00023136"/>
    </source>
</evidence>
<dbReference type="GO" id="GO:0016020">
    <property type="term" value="C:membrane"/>
    <property type="evidence" value="ECO:0007669"/>
    <property type="project" value="UniProtKB-SubCell"/>
</dbReference>
<comment type="caution">
    <text evidence="7">The sequence shown here is derived from an EMBL/GenBank/DDBJ whole genome shotgun (WGS) entry which is preliminary data.</text>
</comment>
<feature type="transmembrane region" description="Helical" evidence="5">
    <location>
        <begin position="440"/>
        <end position="459"/>
    </location>
</feature>
<dbReference type="SUPFAM" id="SSF52833">
    <property type="entry name" value="Thioredoxin-like"/>
    <property type="match status" value="2"/>
</dbReference>
<dbReference type="GO" id="GO:0005783">
    <property type="term" value="C:endoplasmic reticulum"/>
    <property type="evidence" value="ECO:0007669"/>
    <property type="project" value="TreeGrafter"/>
</dbReference>
<dbReference type="VEuPathDB" id="MicrosporidiaDB:A0H76_274"/>
<dbReference type="AlphaFoldDB" id="A0A1X0QAZ7"/>
<name>A0A1X0QAZ7_9MICR</name>
<dbReference type="Gene3D" id="3.40.30.10">
    <property type="entry name" value="Glutaredoxin"/>
    <property type="match status" value="2"/>
</dbReference>
<gene>
    <name evidence="7" type="ORF">HERIO_1153</name>
</gene>
<dbReference type="PANTHER" id="PTHR46426:SF1">
    <property type="entry name" value="PROTEIN DISULFIDE-ISOMERASE TMX3"/>
    <property type="match status" value="1"/>
</dbReference>
<feature type="domain" description="Thioredoxin" evidence="6">
    <location>
        <begin position="20"/>
        <end position="95"/>
    </location>
</feature>
<keyword evidence="2 5" id="KW-0812">Transmembrane</keyword>
<evidence type="ECO:0000313" key="7">
    <source>
        <dbReference type="EMBL" id="ORD96928.1"/>
    </source>
</evidence>
<dbReference type="PANTHER" id="PTHR46426">
    <property type="entry name" value="PROTEIN DISULFIDE-ISOMERASE TMX3"/>
    <property type="match status" value="1"/>
</dbReference>
<sequence length="470" mass="54613">MLFVKFVQALYCPAELDGLVLNVYTLKNCEACKALKPIIQRLEENDLNIKIRKVECNECDCKDIDIFPTMEITDDKKLVDSSTGYKDHPTLLKWIYNSLKIDLDNKDLIFKITKDDMNGGFSGNWLLFFYDGKDEPFRKVLPKLARTFPDVKIGEVNKKEASDVEVRFNIYSYPHLVAMNNGIAVPYTNSLHDLNSVEQFVKKLDAPVLRNLNYDDIIIESKLTKEPLYIVVNNNEEMVKYHFNELALQFKFKAKIFRSNDPVVFAKTDFTPKDKSEEIDEMLKLFVYKDGIFHSCPFSLKNGDEVIHWIFHTHFPHLSELTNENFYSIFHGIKPVLLLLTEGNMLTNEFEEVARDLHGGMPTSTTIFAQLDNTIFPAFKSQILPDMEIPSLTMFDPLKSQWYFIKDKITTNNIREITNTSIDKFFKNKLTKYPFAKTNYLNITLISLGILSTVLLFVLRRKLRYSDKEE</sequence>
<evidence type="ECO:0000259" key="6">
    <source>
        <dbReference type="Pfam" id="PF00085"/>
    </source>
</evidence>
<evidence type="ECO:0000256" key="3">
    <source>
        <dbReference type="ARBA" id="ARBA00022989"/>
    </source>
</evidence>
<dbReference type="InterPro" id="IPR036249">
    <property type="entry name" value="Thioredoxin-like_sf"/>
</dbReference>
<dbReference type="InterPro" id="IPR013766">
    <property type="entry name" value="Thioredoxin_domain"/>
</dbReference>
<evidence type="ECO:0000256" key="5">
    <source>
        <dbReference type="SAM" id="Phobius"/>
    </source>
</evidence>
<dbReference type="InterPro" id="IPR052250">
    <property type="entry name" value="PDI_TMX3"/>
</dbReference>
<protein>
    <recommendedName>
        <fullName evidence="6">Thioredoxin domain-containing protein</fullName>
    </recommendedName>
</protein>